<evidence type="ECO:0000256" key="6">
    <source>
        <dbReference type="ARBA" id="ARBA00023004"/>
    </source>
</evidence>
<keyword evidence="1 8" id="KW-0004">4Fe-4S</keyword>
<dbReference type="SUPFAM" id="SSF52540">
    <property type="entry name" value="P-loop containing nucleoside triphosphate hydrolases"/>
    <property type="match status" value="1"/>
</dbReference>
<proteinExistence type="inferred from homology"/>
<evidence type="ECO:0000256" key="4">
    <source>
        <dbReference type="ARBA" id="ARBA00022741"/>
    </source>
</evidence>
<keyword evidence="6 8" id="KW-0408">Iron</keyword>
<comment type="caution">
    <text evidence="9">The sequence shown here is derived from an EMBL/GenBank/DDBJ whole genome shotgun (WGS) entry which is preliminary data.</text>
</comment>
<dbReference type="AlphaFoldDB" id="A0A9Q3CBK6"/>
<evidence type="ECO:0000256" key="2">
    <source>
        <dbReference type="ARBA" id="ARBA00022490"/>
    </source>
</evidence>
<protein>
    <recommendedName>
        <fullName evidence="11">Cytosolic Fe-S cluster assembly factor CFD1</fullName>
    </recommendedName>
</protein>
<reference evidence="9" key="1">
    <citation type="submission" date="2021-03" db="EMBL/GenBank/DDBJ databases">
        <title>Draft genome sequence of rust myrtle Austropuccinia psidii MF-1, a brazilian biotype.</title>
        <authorList>
            <person name="Quecine M.C."/>
            <person name="Pachon D.M.R."/>
            <person name="Bonatelli M.L."/>
            <person name="Correr F.H."/>
            <person name="Franceschini L.M."/>
            <person name="Leite T.F."/>
            <person name="Margarido G.R.A."/>
            <person name="Almeida C.A."/>
            <person name="Ferrarezi J.A."/>
            <person name="Labate C.A."/>
        </authorList>
    </citation>
    <scope>NUCLEOTIDE SEQUENCE</scope>
    <source>
        <strain evidence="9">MF-1</strain>
    </source>
</reference>
<dbReference type="InterPro" id="IPR028600">
    <property type="entry name" value="NUBP2/Cfd1_eukaryotes"/>
</dbReference>
<dbReference type="HAMAP" id="MF_02040">
    <property type="entry name" value="Mrp_NBP35"/>
    <property type="match status" value="1"/>
</dbReference>
<keyword evidence="7 8" id="KW-0411">Iron-sulfur</keyword>
<feature type="binding site" evidence="8">
    <location>
        <begin position="64"/>
        <end position="71"/>
    </location>
    <ligand>
        <name>ATP</name>
        <dbReference type="ChEBI" id="CHEBI:30616"/>
    </ligand>
</feature>
<dbReference type="Pfam" id="PF10609">
    <property type="entry name" value="ParA"/>
    <property type="match status" value="1"/>
</dbReference>
<organism evidence="9 10">
    <name type="scientific">Austropuccinia psidii MF-1</name>
    <dbReference type="NCBI Taxonomy" id="1389203"/>
    <lineage>
        <taxon>Eukaryota</taxon>
        <taxon>Fungi</taxon>
        <taxon>Dikarya</taxon>
        <taxon>Basidiomycota</taxon>
        <taxon>Pucciniomycotina</taxon>
        <taxon>Pucciniomycetes</taxon>
        <taxon>Pucciniales</taxon>
        <taxon>Sphaerophragmiaceae</taxon>
        <taxon>Austropuccinia</taxon>
    </lineage>
</organism>
<dbReference type="InterPro" id="IPR027417">
    <property type="entry name" value="P-loop_NTPase"/>
</dbReference>
<dbReference type="InterPro" id="IPR033756">
    <property type="entry name" value="YlxH/NBP35"/>
</dbReference>
<dbReference type="CDD" id="cd02037">
    <property type="entry name" value="Mrp_NBP35"/>
    <property type="match status" value="1"/>
</dbReference>
<evidence type="ECO:0000256" key="3">
    <source>
        <dbReference type="ARBA" id="ARBA00022723"/>
    </source>
</evidence>
<comment type="function">
    <text evidence="8">Component of the cytosolic iron-sulfur (Fe/S) protein assembly (CIA) machinery. Required for maturation of extramitochondrial Fe-S proteins. The NBP35-CFD1 heterotetramer forms a Fe-S scaffold complex, mediating the de novo assembly of an Fe-S cluster and its transfer to target apoproteins.</text>
</comment>
<dbReference type="Proteomes" id="UP000765509">
    <property type="component" value="Unassembled WGS sequence"/>
</dbReference>
<feature type="binding site" evidence="8">
    <location>
        <position position="267"/>
    </location>
    <ligand>
        <name>[4Fe-4S] cluster</name>
        <dbReference type="ChEBI" id="CHEBI:49883"/>
        <note>ligand shared between dimeric partners</note>
    </ligand>
</feature>
<dbReference type="OrthoDB" id="1741334at2759"/>
<comment type="similarity">
    <text evidence="8">Belongs to the Mrp/NBP35 ATP-binding proteins family. NUBP2/CFD1 subfamily.</text>
</comment>
<dbReference type="GO" id="GO:0016226">
    <property type="term" value="P:iron-sulfur cluster assembly"/>
    <property type="evidence" value="ECO:0007669"/>
    <property type="project" value="UniProtKB-UniRule"/>
</dbReference>
<dbReference type="GO" id="GO:0046872">
    <property type="term" value="F:metal ion binding"/>
    <property type="evidence" value="ECO:0007669"/>
    <property type="project" value="UniProtKB-KW"/>
</dbReference>
<evidence type="ECO:0000313" key="10">
    <source>
        <dbReference type="Proteomes" id="UP000765509"/>
    </source>
</evidence>
<evidence type="ECO:0000256" key="8">
    <source>
        <dbReference type="HAMAP-Rule" id="MF_03039"/>
    </source>
</evidence>
<dbReference type="GO" id="GO:0051539">
    <property type="term" value="F:4 iron, 4 sulfur cluster binding"/>
    <property type="evidence" value="ECO:0007669"/>
    <property type="project" value="UniProtKB-UniRule"/>
</dbReference>
<keyword evidence="5 8" id="KW-0067">ATP-binding</keyword>
<keyword evidence="3 8" id="KW-0479">Metal-binding</keyword>
<dbReference type="Gene3D" id="3.40.50.300">
    <property type="entry name" value="P-loop containing nucleotide triphosphate hydrolases"/>
    <property type="match status" value="1"/>
</dbReference>
<evidence type="ECO:0000256" key="1">
    <source>
        <dbReference type="ARBA" id="ARBA00022485"/>
    </source>
</evidence>
<accession>A0A9Q3CBK6</accession>
<evidence type="ECO:0000256" key="7">
    <source>
        <dbReference type="ARBA" id="ARBA00023014"/>
    </source>
</evidence>
<dbReference type="GO" id="GO:0005829">
    <property type="term" value="C:cytosol"/>
    <property type="evidence" value="ECO:0007669"/>
    <property type="project" value="TreeGrafter"/>
</dbReference>
<keyword evidence="10" id="KW-1185">Reference proteome</keyword>
<gene>
    <name evidence="9" type="ORF">O181_021756</name>
</gene>
<dbReference type="PANTHER" id="PTHR23264:SF19">
    <property type="entry name" value="CYTOSOLIC FE-S CLUSTER ASSEMBLY FACTOR NUBP2"/>
    <property type="match status" value="1"/>
</dbReference>
<dbReference type="PANTHER" id="PTHR23264">
    <property type="entry name" value="NUCLEOTIDE-BINDING PROTEIN NBP35 YEAST -RELATED"/>
    <property type="match status" value="1"/>
</dbReference>
<evidence type="ECO:0000313" key="9">
    <source>
        <dbReference type="EMBL" id="MBW0482041.1"/>
    </source>
</evidence>
<dbReference type="HAMAP" id="MF_03039">
    <property type="entry name" value="NUBP2"/>
    <property type="match status" value="1"/>
</dbReference>
<feature type="binding site" evidence="8">
    <location>
        <position position="264"/>
    </location>
    <ligand>
        <name>[4Fe-4S] cluster</name>
        <dbReference type="ChEBI" id="CHEBI:49883"/>
        <note>ligand shared between dimeric partners</note>
    </ligand>
</feature>
<dbReference type="EMBL" id="AVOT02006628">
    <property type="protein sequence ID" value="MBW0482041.1"/>
    <property type="molecule type" value="Genomic_DNA"/>
</dbReference>
<sequence length="399" mass="43291">MTWRLHLLPGSYGSCLGLVSGKTSQKQDIRHLSSLGARMASSHHDLALTRRLSQVNHILLVLSGKGGVGKSSVAAQLALALLHQRPGSRIGILDIDLTGPSVPRMLGLQGRSVHQSTDGWVPVQTDFNWNQNDDSQSNKPTSGTLKCMSIGFLLKDPKDSVVWRGPKKNAMIRQFLTDVRWGELDWLIVDTPPGTSDEHISLLEQLSFLFSSQSSALKLPTLSSVLVTTPQAVSLSDVSKEFDFTKKTGLKVIGLIENMSGYICPHCGQTQNVFGSGGGLAFCEKISAEAGQPSEQLEFLGAVPLDVEFMKLMDQAMEPNTNGSAETASQDMVQKYAQTPLISQVFAFSNFIIPICLKKDCIESIILHSSRGVTSLSNQVGNEENASSQFKCSLPCLKM</sequence>
<dbReference type="GO" id="GO:0140663">
    <property type="term" value="F:ATP-dependent FeS chaperone activity"/>
    <property type="evidence" value="ECO:0007669"/>
    <property type="project" value="InterPro"/>
</dbReference>
<evidence type="ECO:0000256" key="5">
    <source>
        <dbReference type="ARBA" id="ARBA00022840"/>
    </source>
</evidence>
<dbReference type="InterPro" id="IPR019591">
    <property type="entry name" value="Mrp/NBP35_ATP-bd"/>
</dbReference>
<keyword evidence="2 8" id="KW-0963">Cytoplasm</keyword>
<keyword evidence="4 8" id="KW-0547">Nucleotide-binding</keyword>
<dbReference type="GO" id="GO:0005524">
    <property type="term" value="F:ATP binding"/>
    <property type="evidence" value="ECO:0007669"/>
    <property type="project" value="UniProtKB-KW"/>
</dbReference>
<comment type="subcellular location">
    <subcellularLocation>
        <location evidence="8">Cytoplasm</location>
    </subcellularLocation>
</comment>
<name>A0A9Q3CBK6_9BASI</name>
<evidence type="ECO:0008006" key="11">
    <source>
        <dbReference type="Google" id="ProtNLM"/>
    </source>
</evidence>